<sequence length="319" mass="34775">MASPVTTRPCGCVCILGLPPSPRMMTVHTPRVLIACICLCAAGVAQAAEYRSAVGAYKAKDYPACARLYDQQADRTPPVRGAAYDAACCLALAGDKEAALARLAATPSDQLRSHIADDADLVSLHDDPRWTALLARHRRDMTAEMSRRDDALLEELQRRIDRDQDARNQAMLAPADPALAAAMGDVDRDNTAWLKSYLDAHGWPGYDKVGRSGSMGFFLLAQHADHQPAFQEQVLGMLQDAVERGQASGIHLAYLTDRVRIAQGKPQLYGTQFHSVEGVPQPQPIEDPEHVEARRAALGMPSLAEYTANMQDMYATPKN</sequence>
<keyword evidence="1" id="KW-0732">Signal</keyword>
<dbReference type="NCBIfam" id="NF047558">
    <property type="entry name" value="TPR_END_plus"/>
    <property type="match status" value="1"/>
</dbReference>
<feature type="chain" id="PRO_5028985367" description="Sel1 repeat family protein" evidence="1">
    <location>
        <begin position="48"/>
        <end position="319"/>
    </location>
</feature>
<feature type="signal peptide" evidence="1">
    <location>
        <begin position="1"/>
        <end position="47"/>
    </location>
</feature>
<evidence type="ECO:0000256" key="1">
    <source>
        <dbReference type="SAM" id="SignalP"/>
    </source>
</evidence>
<dbReference type="AlphaFoldDB" id="A0A7G9TEN9"/>
<gene>
    <name evidence="2" type="ORF">IAE60_03745</name>
</gene>
<dbReference type="EMBL" id="CP060731">
    <property type="protein sequence ID" value="QNN78564.1"/>
    <property type="molecule type" value="Genomic_DNA"/>
</dbReference>
<name>A0A7G9TEN9_PSEMX</name>
<evidence type="ECO:0000313" key="2">
    <source>
        <dbReference type="EMBL" id="QNN78564.1"/>
    </source>
</evidence>
<reference evidence="2" key="1">
    <citation type="submission" date="2020-08" db="EMBL/GenBank/DDBJ databases">
        <title>Streptomycin Non-resistant strain, P. mexicana.</title>
        <authorList>
            <person name="Ganesh-Kumar S."/>
            <person name="Zhe T."/>
            <person name="Yu Z."/>
            <person name="Min Y."/>
        </authorList>
    </citation>
    <scope>NUCLEOTIDE SEQUENCE [LARGE SCALE GENOMIC DNA]</scope>
    <source>
        <strain evidence="2">GTZY2</strain>
    </source>
</reference>
<evidence type="ECO:0008006" key="3">
    <source>
        <dbReference type="Google" id="ProtNLM"/>
    </source>
</evidence>
<dbReference type="Pfam" id="PF20329">
    <property type="entry name" value="DUF6624"/>
    <property type="match status" value="1"/>
</dbReference>
<dbReference type="InterPro" id="IPR046732">
    <property type="entry name" value="DUF6624"/>
</dbReference>
<dbReference type="Proteomes" id="UP000515838">
    <property type="component" value="Chromosome"/>
</dbReference>
<accession>A0A7G9TEN9</accession>
<proteinExistence type="predicted"/>
<organism evidence="2">
    <name type="scientific">Pseudoxanthomonas mexicana</name>
    <dbReference type="NCBI Taxonomy" id="128785"/>
    <lineage>
        <taxon>Bacteria</taxon>
        <taxon>Pseudomonadati</taxon>
        <taxon>Pseudomonadota</taxon>
        <taxon>Gammaproteobacteria</taxon>
        <taxon>Lysobacterales</taxon>
        <taxon>Lysobacteraceae</taxon>
        <taxon>Pseudoxanthomonas</taxon>
    </lineage>
</organism>
<protein>
    <recommendedName>
        <fullName evidence="3">Sel1 repeat family protein</fullName>
    </recommendedName>
</protein>